<sequence>MDSSADCQVILTTIGEFYRISMSDSDEKIKTSLQTILKLWPDVLHAGNTATDDELFSLNVSRAVFTQIFAITLSKEFFNKDHLLIREIFFALFSILTGYTHIFKENKSAYIESNVRLIIKMMTSVVSVVRFQHDDLTKPEEQNLLIAIREHIDSDDQRDSLSDGSISLIWNLCDKTILIPTMLKAGYGRNILQWVEQRETKFREEKIDAPIHILHNFLRHDDGIDELNRYNPLSVIEAIKFEPSVSDDDEHDLTIHLAMIRALLTDYDQIKQDAAKYTHKAINMLLQISINAAKHEKYRYNGFHVSEPLTVLVKLFHNDEILHGILNKNETKPPTTIQSIIELFTTFLSKSYPKMTGDNDVLDNYTCVVIFNLFWILSNHERYHDSLREGETLIGIVKNAVVDPQRFVDTFMPRTMKSIYESASETLKNLGIARL</sequence>
<keyword evidence="3" id="KW-1185">Reference proteome</keyword>
<evidence type="ECO:0000313" key="2">
    <source>
        <dbReference type="EMBL" id="CAF1144948.1"/>
    </source>
</evidence>
<name>A0A814QYG5_ADIRI</name>
<gene>
    <name evidence="2" type="ORF">EDS130_LOCUS22295</name>
    <name evidence="1" type="ORF">XAT740_LOCUS19655</name>
</gene>
<dbReference type="Proteomes" id="UP000663852">
    <property type="component" value="Unassembled WGS sequence"/>
</dbReference>
<dbReference type="EMBL" id="CAJNOJ010000116">
    <property type="protein sequence ID" value="CAF1144948.1"/>
    <property type="molecule type" value="Genomic_DNA"/>
</dbReference>
<protein>
    <submittedName>
        <fullName evidence="1">Uncharacterized protein</fullName>
    </submittedName>
</protein>
<dbReference type="OrthoDB" id="9998633at2759"/>
<dbReference type="Proteomes" id="UP000663828">
    <property type="component" value="Unassembled WGS sequence"/>
</dbReference>
<organism evidence="1 3">
    <name type="scientific">Adineta ricciae</name>
    <name type="common">Rotifer</name>
    <dbReference type="NCBI Taxonomy" id="249248"/>
    <lineage>
        <taxon>Eukaryota</taxon>
        <taxon>Metazoa</taxon>
        <taxon>Spiralia</taxon>
        <taxon>Gnathifera</taxon>
        <taxon>Rotifera</taxon>
        <taxon>Eurotatoria</taxon>
        <taxon>Bdelloidea</taxon>
        <taxon>Adinetida</taxon>
        <taxon>Adinetidae</taxon>
        <taxon>Adineta</taxon>
    </lineage>
</organism>
<dbReference type="AlphaFoldDB" id="A0A814QYG5"/>
<reference evidence="1" key="1">
    <citation type="submission" date="2021-02" db="EMBL/GenBank/DDBJ databases">
        <authorList>
            <person name="Nowell W R."/>
        </authorList>
    </citation>
    <scope>NUCLEOTIDE SEQUENCE</scope>
</reference>
<accession>A0A814QYG5</accession>
<dbReference type="EMBL" id="CAJNOR010001347">
    <property type="protein sequence ID" value="CAF1126241.1"/>
    <property type="molecule type" value="Genomic_DNA"/>
</dbReference>
<proteinExistence type="predicted"/>
<evidence type="ECO:0000313" key="1">
    <source>
        <dbReference type="EMBL" id="CAF1126241.1"/>
    </source>
</evidence>
<evidence type="ECO:0000313" key="3">
    <source>
        <dbReference type="Proteomes" id="UP000663828"/>
    </source>
</evidence>
<comment type="caution">
    <text evidence="1">The sequence shown here is derived from an EMBL/GenBank/DDBJ whole genome shotgun (WGS) entry which is preliminary data.</text>
</comment>